<gene>
    <name evidence="1" type="ORF">FB45DRAFT_1052524</name>
</gene>
<name>A0AAD7CA12_9AGAR</name>
<keyword evidence="2" id="KW-1185">Reference proteome</keyword>
<evidence type="ECO:0000313" key="1">
    <source>
        <dbReference type="EMBL" id="KAJ7643582.1"/>
    </source>
</evidence>
<dbReference type="SUPFAM" id="SSF81383">
    <property type="entry name" value="F-box domain"/>
    <property type="match status" value="1"/>
</dbReference>
<sequence>MVCPAHLCPQCGFDIVHAPAYDSPTRLRCRLSELESLIAALTAERDALQAQSDAIVYPVLSLPLDITSQIFQTCTCVNLDSGMSILAGERIMPLVFPRPANAPLLLTQVCREWRQIALANPSLWRSLYLVDALPPEAVDTWLLRAGNLPLAYHMLCYGLEPRLVALAKTSIAHAARWQDAQFKIPPDTLAEFDFGQQLLPHLRHLSLDMLLKSTAELRWKGVPSVHIPQKPESLPTDSQILPSLNLPHSFVFRDITICIGNAPLLVDVHLCLILRGVKVELPWLQLTALTLRAMDLSECITLVAQCLQLQKLDISGITGATDPCPPFIMPHLQSLRSNWSNNTILAHVTLPRLEVLTVIGGNTLQDVEVITELARRSDFPLQRLGIAGDTRVSVQILRSCLAALPASVDHLTLDYRNAPGIDTLAVFSWLNGADLFPRLQHLTLHCHSAQRLPEQNRTFVDILQKRRSTLELVDVVLSLPHPLLPAHMPGEAVMDQLRALALAGMKIRVKIRGTKEDVRVAFDSTWCVLL</sequence>
<reference evidence="1" key="1">
    <citation type="submission" date="2023-03" db="EMBL/GenBank/DDBJ databases">
        <title>Massive genome expansion in bonnet fungi (Mycena s.s.) driven by repeated elements and novel gene families across ecological guilds.</title>
        <authorList>
            <consortium name="Lawrence Berkeley National Laboratory"/>
            <person name="Harder C.B."/>
            <person name="Miyauchi S."/>
            <person name="Viragh M."/>
            <person name="Kuo A."/>
            <person name="Thoen E."/>
            <person name="Andreopoulos B."/>
            <person name="Lu D."/>
            <person name="Skrede I."/>
            <person name="Drula E."/>
            <person name="Henrissat B."/>
            <person name="Morin E."/>
            <person name="Kohler A."/>
            <person name="Barry K."/>
            <person name="LaButti K."/>
            <person name="Morin E."/>
            <person name="Salamov A."/>
            <person name="Lipzen A."/>
            <person name="Mereny Z."/>
            <person name="Hegedus B."/>
            <person name="Baldrian P."/>
            <person name="Stursova M."/>
            <person name="Weitz H."/>
            <person name="Taylor A."/>
            <person name="Grigoriev I.V."/>
            <person name="Nagy L.G."/>
            <person name="Martin F."/>
            <person name="Kauserud H."/>
        </authorList>
    </citation>
    <scope>NUCLEOTIDE SEQUENCE</scope>
    <source>
        <strain evidence="1">9284</strain>
    </source>
</reference>
<dbReference type="Gene3D" id="3.80.10.10">
    <property type="entry name" value="Ribonuclease Inhibitor"/>
    <property type="match status" value="1"/>
</dbReference>
<accession>A0AAD7CA12</accession>
<dbReference type="InterPro" id="IPR036047">
    <property type="entry name" value="F-box-like_dom_sf"/>
</dbReference>
<evidence type="ECO:0000313" key="2">
    <source>
        <dbReference type="Proteomes" id="UP001221142"/>
    </source>
</evidence>
<dbReference type="SUPFAM" id="SSF52047">
    <property type="entry name" value="RNI-like"/>
    <property type="match status" value="1"/>
</dbReference>
<organism evidence="1 2">
    <name type="scientific">Roridomyces roridus</name>
    <dbReference type="NCBI Taxonomy" id="1738132"/>
    <lineage>
        <taxon>Eukaryota</taxon>
        <taxon>Fungi</taxon>
        <taxon>Dikarya</taxon>
        <taxon>Basidiomycota</taxon>
        <taxon>Agaricomycotina</taxon>
        <taxon>Agaricomycetes</taxon>
        <taxon>Agaricomycetidae</taxon>
        <taxon>Agaricales</taxon>
        <taxon>Marasmiineae</taxon>
        <taxon>Mycenaceae</taxon>
        <taxon>Roridomyces</taxon>
    </lineage>
</organism>
<dbReference type="InterPro" id="IPR032675">
    <property type="entry name" value="LRR_dom_sf"/>
</dbReference>
<comment type="caution">
    <text evidence="1">The sequence shown here is derived from an EMBL/GenBank/DDBJ whole genome shotgun (WGS) entry which is preliminary data.</text>
</comment>
<protein>
    <recommendedName>
        <fullName evidence="3">F-box domain-containing protein</fullName>
    </recommendedName>
</protein>
<evidence type="ECO:0008006" key="3">
    <source>
        <dbReference type="Google" id="ProtNLM"/>
    </source>
</evidence>
<dbReference type="AlphaFoldDB" id="A0AAD7CA12"/>
<dbReference type="EMBL" id="JARKIF010000003">
    <property type="protein sequence ID" value="KAJ7643582.1"/>
    <property type="molecule type" value="Genomic_DNA"/>
</dbReference>
<proteinExistence type="predicted"/>
<dbReference type="Proteomes" id="UP001221142">
    <property type="component" value="Unassembled WGS sequence"/>
</dbReference>
<dbReference type="Gene3D" id="1.20.1280.50">
    <property type="match status" value="1"/>
</dbReference>